<evidence type="ECO:0000313" key="2">
    <source>
        <dbReference type="EMBL" id="WMW77630.1"/>
    </source>
</evidence>
<keyword evidence="1" id="KW-0472">Membrane</keyword>
<feature type="transmembrane region" description="Helical" evidence="1">
    <location>
        <begin position="172"/>
        <end position="192"/>
    </location>
</feature>
<keyword evidence="3" id="KW-1185">Reference proteome</keyword>
<dbReference type="RefSeq" id="WP_309531969.1">
    <property type="nucleotide sequence ID" value="NZ_CP133721.1"/>
</dbReference>
<reference evidence="2" key="1">
    <citation type="submission" date="2023-09" db="EMBL/GenBank/DDBJ databases">
        <title>Flavobacterium sp. 20NA77.7 isolated from freshwater.</title>
        <authorList>
            <person name="Le V."/>
            <person name="Ko S.-R."/>
            <person name="Ahn C.-Y."/>
            <person name="Oh H.-M."/>
        </authorList>
    </citation>
    <scope>NUCLEOTIDE SEQUENCE</scope>
    <source>
        <strain evidence="2">20NA77.7</strain>
    </source>
</reference>
<sequence length="193" mass="21653">MENTVETKYKKLIIAVSIIIPLAVALLFGVNLRKLGYDVEPLTFLPPIYAGINALTAVVLIAAVWAIKNKNRNLHEGLMKVAIGCSLAFLVMYVAYHMTANTVYFGDINHDGMLNEAEKTGVGTIRYVYYFILFTHISLSVIIIPLVLFTYVRALANQFDKHKKLAKITFPIWLYVAVTGVVVYLMISPYYAN</sequence>
<name>A0ABY9R8Q2_9FLAO</name>
<dbReference type="Proteomes" id="UP001180481">
    <property type="component" value="Chromosome"/>
</dbReference>
<evidence type="ECO:0000313" key="3">
    <source>
        <dbReference type="Proteomes" id="UP001180481"/>
    </source>
</evidence>
<protein>
    <submittedName>
        <fullName evidence="2">DUF420 domain-containing protein</fullName>
    </submittedName>
</protein>
<feature type="transmembrane region" description="Helical" evidence="1">
    <location>
        <begin position="44"/>
        <end position="66"/>
    </location>
</feature>
<keyword evidence="1" id="KW-0812">Transmembrane</keyword>
<dbReference type="InterPro" id="IPR007352">
    <property type="entry name" value="DUF420"/>
</dbReference>
<organism evidence="2 3">
    <name type="scientific">Flavobacterium nakdongensis</name>
    <dbReference type="NCBI Taxonomy" id="3073563"/>
    <lineage>
        <taxon>Bacteria</taxon>
        <taxon>Pseudomonadati</taxon>
        <taxon>Bacteroidota</taxon>
        <taxon>Flavobacteriia</taxon>
        <taxon>Flavobacteriales</taxon>
        <taxon>Flavobacteriaceae</taxon>
        <taxon>Flavobacterium</taxon>
    </lineage>
</organism>
<evidence type="ECO:0000256" key="1">
    <source>
        <dbReference type="SAM" id="Phobius"/>
    </source>
</evidence>
<feature type="transmembrane region" description="Helical" evidence="1">
    <location>
        <begin position="127"/>
        <end position="152"/>
    </location>
</feature>
<keyword evidence="1" id="KW-1133">Transmembrane helix</keyword>
<dbReference type="PANTHER" id="PTHR37692:SF1">
    <property type="entry name" value="DUF420 DOMAIN-CONTAINING PROTEIN"/>
    <property type="match status" value="1"/>
</dbReference>
<dbReference type="Pfam" id="PF04238">
    <property type="entry name" value="DUF420"/>
    <property type="match status" value="1"/>
</dbReference>
<dbReference type="PANTHER" id="PTHR37692">
    <property type="entry name" value="HYPOTHETICAL MEMBRANE SPANNING PROTEIN"/>
    <property type="match status" value="1"/>
</dbReference>
<feature type="transmembrane region" description="Helical" evidence="1">
    <location>
        <begin position="12"/>
        <end position="32"/>
    </location>
</feature>
<dbReference type="EMBL" id="CP133721">
    <property type="protein sequence ID" value="WMW77630.1"/>
    <property type="molecule type" value="Genomic_DNA"/>
</dbReference>
<gene>
    <name evidence="2" type="ORF">RF683_09045</name>
</gene>
<feature type="transmembrane region" description="Helical" evidence="1">
    <location>
        <begin position="78"/>
        <end position="96"/>
    </location>
</feature>
<accession>A0ABY9R8Q2</accession>
<proteinExistence type="predicted"/>